<comment type="caution">
    <text evidence="1">The sequence shown here is derived from an EMBL/GenBank/DDBJ whole genome shotgun (WGS) entry which is preliminary data.</text>
</comment>
<evidence type="ECO:0000313" key="2">
    <source>
        <dbReference type="Proteomes" id="UP000244178"/>
    </source>
</evidence>
<protein>
    <submittedName>
        <fullName evidence="1">Quorum threshold expression element, QteE</fullName>
    </submittedName>
</protein>
<dbReference type="AlphaFoldDB" id="A0A2T6GBG3"/>
<dbReference type="Proteomes" id="UP000244178">
    <property type="component" value="Unassembled WGS sequence"/>
</dbReference>
<evidence type="ECO:0000313" key="1">
    <source>
        <dbReference type="EMBL" id="PUA41494.1"/>
    </source>
</evidence>
<dbReference type="RefSeq" id="WP_108546396.1">
    <property type="nucleotide sequence ID" value="NZ_PYJM01000012.1"/>
</dbReference>
<accession>A0A2T6GBG3</accession>
<reference evidence="1 2" key="1">
    <citation type="submission" date="2018-03" db="EMBL/GenBank/DDBJ databases">
        <title>Draft genome sequence of the plant growth promoting rhizobacterium Pseudomonas protegens strain BNJ-SS-45 isolated from wheat (Triticum aestivum) rhizosphere.</title>
        <authorList>
            <person name="Bajpai A."/>
            <person name="Shende K."/>
            <person name="Meena N."/>
            <person name="Upadhyayula S.R."/>
            <person name="Suravajhala P."/>
            <person name="Medicherla K.M."/>
            <person name="Johri B.N."/>
        </authorList>
    </citation>
    <scope>NUCLEOTIDE SEQUENCE [LARGE SCALE GENOMIC DNA]</scope>
    <source>
        <strain evidence="1 2">BNJ-SS-45</strain>
    </source>
</reference>
<gene>
    <name evidence="1" type="ORF">C5U62_31490</name>
</gene>
<dbReference type="EMBL" id="PYJM01000012">
    <property type="protein sequence ID" value="PUA41494.1"/>
    <property type="molecule type" value="Genomic_DNA"/>
</dbReference>
<dbReference type="Pfam" id="PF19475">
    <property type="entry name" value="DUF6012"/>
    <property type="match status" value="1"/>
</dbReference>
<organism evidence="1 2">
    <name type="scientific">Pseudomonas protegens</name>
    <dbReference type="NCBI Taxonomy" id="380021"/>
    <lineage>
        <taxon>Bacteria</taxon>
        <taxon>Pseudomonadati</taxon>
        <taxon>Pseudomonadota</taxon>
        <taxon>Gammaproteobacteria</taxon>
        <taxon>Pseudomonadales</taxon>
        <taxon>Pseudomonadaceae</taxon>
        <taxon>Pseudomonas</taxon>
    </lineage>
</organism>
<dbReference type="InterPro" id="IPR046054">
    <property type="entry name" value="DUF6012"/>
</dbReference>
<proteinExistence type="predicted"/>
<sequence>MLIHICPRLSVPAGPNFPCTLVDIRIKEFNLLLVGGHDVVARQPFPNKRYHVACRRQGQQAVNGLLVYVDGHVPFFTVVTRWSIGSEVLLRHQVDYVVLDDEFEAVTDYVMLWADLTQLCAGMETWTSRVPDFFSKPLGLSSPVMMFDEQSLVGQRVPGQALQLEYCETFRMPTVEPGRLIPRDNDFHRRMPSVEHAFQVKAEAVNHG</sequence>
<name>A0A2T6GBG3_9PSED</name>